<evidence type="ECO:0000256" key="2">
    <source>
        <dbReference type="SAM" id="Phobius"/>
    </source>
</evidence>
<evidence type="ECO:0000313" key="3">
    <source>
        <dbReference type="EMBL" id="KAJ4461515.1"/>
    </source>
</evidence>
<gene>
    <name evidence="3" type="ORF">PAPYR_2102</name>
</gene>
<keyword evidence="2" id="KW-0472">Membrane</keyword>
<proteinExistence type="predicted"/>
<reference evidence="3" key="1">
    <citation type="journal article" date="2022" name="bioRxiv">
        <title>Genomics of Preaxostyla Flagellates Illuminates Evolutionary Transitions and the Path Towards Mitochondrial Loss.</title>
        <authorList>
            <person name="Novak L.V.F."/>
            <person name="Treitli S.C."/>
            <person name="Pyrih J."/>
            <person name="Halakuc P."/>
            <person name="Pipaliya S.V."/>
            <person name="Vacek V."/>
            <person name="Brzon O."/>
            <person name="Soukal P."/>
            <person name="Eme L."/>
            <person name="Dacks J.B."/>
            <person name="Karnkowska A."/>
            <person name="Elias M."/>
            <person name="Hampl V."/>
        </authorList>
    </citation>
    <scope>NUCLEOTIDE SEQUENCE</scope>
    <source>
        <strain evidence="3">RCP-MX</strain>
    </source>
</reference>
<feature type="region of interest" description="Disordered" evidence="1">
    <location>
        <begin position="222"/>
        <end position="279"/>
    </location>
</feature>
<dbReference type="Proteomes" id="UP001141327">
    <property type="component" value="Unassembled WGS sequence"/>
</dbReference>
<feature type="transmembrane region" description="Helical" evidence="2">
    <location>
        <begin position="114"/>
        <end position="136"/>
    </location>
</feature>
<sequence>MDSLTTEHPSSERARLLEQIGLFPQPQRGRFERTLRDLFLKKPASDDDFRTQFIALRDEVAKASAARAPFLRYYTAIVKLLRLFLLLHFCSTFSLFTFPNWAARLTFLTPLGEAPLIAIYVGVSLLGIITGYFSLATLSPCGLVTYFVFSCITAILHAVATIGGFTQAGAFDTPALIAQAILYIVEFVLPMVTAGLLLALLCPNCRCANCPCSCRRGPRRTAPVPSASSSAASTTPATPASSSSRRRKAARGQSAGQEGGDGVQEGQGSPAIPPKSFTV</sequence>
<keyword evidence="2" id="KW-0812">Transmembrane</keyword>
<feature type="transmembrane region" description="Helical" evidence="2">
    <location>
        <begin position="143"/>
        <end position="165"/>
    </location>
</feature>
<feature type="transmembrane region" description="Helical" evidence="2">
    <location>
        <begin position="177"/>
        <end position="201"/>
    </location>
</feature>
<feature type="compositionally biased region" description="Low complexity" evidence="1">
    <location>
        <begin position="222"/>
        <end position="243"/>
    </location>
</feature>
<evidence type="ECO:0000313" key="4">
    <source>
        <dbReference type="Proteomes" id="UP001141327"/>
    </source>
</evidence>
<comment type="caution">
    <text evidence="3">The sequence shown here is derived from an EMBL/GenBank/DDBJ whole genome shotgun (WGS) entry which is preliminary data.</text>
</comment>
<keyword evidence="2" id="KW-1133">Transmembrane helix</keyword>
<dbReference type="EMBL" id="JAPMOS010000007">
    <property type="protein sequence ID" value="KAJ4461515.1"/>
    <property type="molecule type" value="Genomic_DNA"/>
</dbReference>
<evidence type="ECO:0000256" key="1">
    <source>
        <dbReference type="SAM" id="MobiDB-lite"/>
    </source>
</evidence>
<name>A0ABQ8UQS8_9EUKA</name>
<feature type="transmembrane region" description="Helical" evidence="2">
    <location>
        <begin position="80"/>
        <end position="102"/>
    </location>
</feature>
<protein>
    <submittedName>
        <fullName evidence="3">Uncharacterized protein</fullName>
    </submittedName>
</protein>
<accession>A0ABQ8UQS8</accession>
<keyword evidence="4" id="KW-1185">Reference proteome</keyword>
<organism evidence="3 4">
    <name type="scientific">Paratrimastix pyriformis</name>
    <dbReference type="NCBI Taxonomy" id="342808"/>
    <lineage>
        <taxon>Eukaryota</taxon>
        <taxon>Metamonada</taxon>
        <taxon>Preaxostyla</taxon>
        <taxon>Paratrimastigidae</taxon>
        <taxon>Paratrimastix</taxon>
    </lineage>
</organism>